<dbReference type="Proteomes" id="UP001266305">
    <property type="component" value="Unassembled WGS sequence"/>
</dbReference>
<evidence type="ECO:0000256" key="1">
    <source>
        <dbReference type="SAM" id="MobiDB-lite"/>
    </source>
</evidence>
<name>A0ABQ9VDT8_SAGOE</name>
<feature type="region of interest" description="Disordered" evidence="1">
    <location>
        <begin position="45"/>
        <end position="64"/>
    </location>
</feature>
<reference evidence="2 3" key="1">
    <citation type="submission" date="2023-05" db="EMBL/GenBank/DDBJ databases">
        <title>B98-5 Cell Line De Novo Hybrid Assembly: An Optical Mapping Approach.</title>
        <authorList>
            <person name="Kananen K."/>
            <person name="Auerbach J.A."/>
            <person name="Kautto E."/>
            <person name="Blachly J.S."/>
        </authorList>
    </citation>
    <scope>NUCLEOTIDE SEQUENCE [LARGE SCALE GENOMIC DNA]</scope>
    <source>
        <strain evidence="2">B95-8</strain>
        <tissue evidence="2">Cell line</tissue>
    </source>
</reference>
<organism evidence="2 3">
    <name type="scientific">Saguinus oedipus</name>
    <name type="common">Cotton-top tamarin</name>
    <name type="synonym">Oedipomidas oedipus</name>
    <dbReference type="NCBI Taxonomy" id="9490"/>
    <lineage>
        <taxon>Eukaryota</taxon>
        <taxon>Metazoa</taxon>
        <taxon>Chordata</taxon>
        <taxon>Craniata</taxon>
        <taxon>Vertebrata</taxon>
        <taxon>Euteleostomi</taxon>
        <taxon>Mammalia</taxon>
        <taxon>Eutheria</taxon>
        <taxon>Euarchontoglires</taxon>
        <taxon>Primates</taxon>
        <taxon>Haplorrhini</taxon>
        <taxon>Platyrrhini</taxon>
        <taxon>Cebidae</taxon>
        <taxon>Callitrichinae</taxon>
        <taxon>Saguinus</taxon>
    </lineage>
</organism>
<gene>
    <name evidence="2" type="ORF">P7K49_016352</name>
</gene>
<sequence length="124" mass="13181">MGFGRQCGSPCPRQQKPPVERGPLRCTALAPSTCGDRLLAPGPPFGCKSHDVPQKPSSPSELRESAGVAAGWALRRSAPYCFPRTGKAAPGPAPPRADLLPDACERGPSHLERFRYTGFRSAQA</sequence>
<evidence type="ECO:0000313" key="2">
    <source>
        <dbReference type="EMBL" id="KAK2106838.1"/>
    </source>
</evidence>
<protein>
    <submittedName>
        <fullName evidence="2">Uncharacterized protein</fullName>
    </submittedName>
</protein>
<evidence type="ECO:0000313" key="3">
    <source>
        <dbReference type="Proteomes" id="UP001266305"/>
    </source>
</evidence>
<proteinExistence type="predicted"/>
<feature type="region of interest" description="Disordered" evidence="1">
    <location>
        <begin position="1"/>
        <end position="24"/>
    </location>
</feature>
<dbReference type="EMBL" id="JASSZA010000007">
    <property type="protein sequence ID" value="KAK2106838.1"/>
    <property type="molecule type" value="Genomic_DNA"/>
</dbReference>
<accession>A0ABQ9VDT8</accession>
<comment type="caution">
    <text evidence="2">The sequence shown here is derived from an EMBL/GenBank/DDBJ whole genome shotgun (WGS) entry which is preliminary data.</text>
</comment>
<keyword evidence="3" id="KW-1185">Reference proteome</keyword>